<feature type="transmembrane region" description="Helical" evidence="8">
    <location>
        <begin position="183"/>
        <end position="206"/>
    </location>
</feature>
<feature type="transmembrane region" description="Helical" evidence="8">
    <location>
        <begin position="17"/>
        <end position="41"/>
    </location>
</feature>
<dbReference type="GO" id="GO:0016020">
    <property type="term" value="C:membrane"/>
    <property type="evidence" value="ECO:0007669"/>
    <property type="project" value="UniProtKB-SubCell"/>
</dbReference>
<evidence type="ECO:0000313" key="12">
    <source>
        <dbReference type="Proteomes" id="UP000663845"/>
    </source>
</evidence>
<organism evidence="10 12">
    <name type="scientific">Adineta steineri</name>
    <dbReference type="NCBI Taxonomy" id="433720"/>
    <lineage>
        <taxon>Eukaryota</taxon>
        <taxon>Metazoa</taxon>
        <taxon>Spiralia</taxon>
        <taxon>Gnathifera</taxon>
        <taxon>Rotifera</taxon>
        <taxon>Eurotatoria</taxon>
        <taxon>Bdelloidea</taxon>
        <taxon>Adinetida</taxon>
        <taxon>Adinetidae</taxon>
        <taxon>Adineta</taxon>
    </lineage>
</organism>
<keyword evidence="6" id="KW-0675">Receptor</keyword>
<keyword evidence="7" id="KW-0807">Transducer</keyword>
<dbReference type="GO" id="GO:0004930">
    <property type="term" value="F:G protein-coupled receptor activity"/>
    <property type="evidence" value="ECO:0007669"/>
    <property type="project" value="UniProtKB-KW"/>
</dbReference>
<feature type="transmembrane region" description="Helical" evidence="8">
    <location>
        <begin position="96"/>
        <end position="114"/>
    </location>
</feature>
<dbReference type="Proteomes" id="UP000663844">
    <property type="component" value="Unassembled WGS sequence"/>
</dbReference>
<feature type="transmembrane region" description="Helical" evidence="8">
    <location>
        <begin position="134"/>
        <end position="156"/>
    </location>
</feature>
<dbReference type="PRINTS" id="PR00237">
    <property type="entry name" value="GPCRRHODOPSN"/>
</dbReference>
<keyword evidence="5 8" id="KW-0472">Membrane</keyword>
<protein>
    <recommendedName>
        <fullName evidence="9">G-protein coupled receptors family 1 profile domain-containing protein</fullName>
    </recommendedName>
</protein>
<evidence type="ECO:0000256" key="1">
    <source>
        <dbReference type="ARBA" id="ARBA00004141"/>
    </source>
</evidence>
<keyword evidence="4" id="KW-0297">G-protein coupled receptor</keyword>
<dbReference type="EMBL" id="CAJOAZ010000729">
    <property type="protein sequence ID" value="CAF3703901.1"/>
    <property type="molecule type" value="Genomic_DNA"/>
</dbReference>
<name>A0A813X382_9BILA</name>
<dbReference type="Gene3D" id="1.20.1070.10">
    <property type="entry name" value="Rhodopsin 7-helix transmembrane proteins"/>
    <property type="match status" value="1"/>
</dbReference>
<evidence type="ECO:0000256" key="8">
    <source>
        <dbReference type="SAM" id="Phobius"/>
    </source>
</evidence>
<evidence type="ECO:0000256" key="3">
    <source>
        <dbReference type="ARBA" id="ARBA00022989"/>
    </source>
</evidence>
<feature type="transmembrane region" description="Helical" evidence="8">
    <location>
        <begin position="267"/>
        <end position="293"/>
    </location>
</feature>
<dbReference type="InterPro" id="IPR000276">
    <property type="entry name" value="GPCR_Rhodpsn"/>
</dbReference>
<evidence type="ECO:0000313" key="10">
    <source>
        <dbReference type="EMBL" id="CAF0864552.1"/>
    </source>
</evidence>
<evidence type="ECO:0000256" key="6">
    <source>
        <dbReference type="ARBA" id="ARBA00023170"/>
    </source>
</evidence>
<sequence>MSSSSTASTLILIGQDIAIYIGITILIIGLLGGLLNIIVFLSLKTFRESSCAFYLLIMSFADIGQLLSGLLSRIMISGYGTDWQTQSYFFCKFRSAFWQFCTSMSYTCLCLATIDQYFSTCTRPRWQQWSNIKIAYGLIIIFTIIWSVHIIPYIVFSNHMLLAATGKISCNLSRIKLTEYRNYFVILCLSGFIPDIITATFGIMSYQNIQQIAHRTVPLIRRELDKQLTKMVFIQVIINLFTNTPYIIINTILYAATNVKDPYFIDIIQFLYTVTLILFYTYFCISFYVYMCVSERYRRQFMHVLFQIHLNRCKPQRIPINEVIPID</sequence>
<evidence type="ECO:0000256" key="2">
    <source>
        <dbReference type="ARBA" id="ARBA00022692"/>
    </source>
</evidence>
<evidence type="ECO:0000256" key="4">
    <source>
        <dbReference type="ARBA" id="ARBA00023040"/>
    </source>
</evidence>
<dbReference type="InterPro" id="IPR017452">
    <property type="entry name" value="GPCR_Rhodpsn_7TM"/>
</dbReference>
<proteinExistence type="predicted"/>
<accession>A0A813X382</accession>
<feature type="domain" description="G-protein coupled receptors family 1 profile" evidence="9">
    <location>
        <begin position="32"/>
        <end position="290"/>
    </location>
</feature>
<evidence type="ECO:0000256" key="7">
    <source>
        <dbReference type="ARBA" id="ARBA00023224"/>
    </source>
</evidence>
<comment type="caution">
    <text evidence="10">The sequence shown here is derived from an EMBL/GenBank/DDBJ whole genome shotgun (WGS) entry which is preliminary data.</text>
</comment>
<dbReference type="PANTHER" id="PTHR24243">
    <property type="entry name" value="G-PROTEIN COUPLED RECEPTOR"/>
    <property type="match status" value="1"/>
</dbReference>
<dbReference type="Pfam" id="PF00001">
    <property type="entry name" value="7tm_1"/>
    <property type="match status" value="1"/>
</dbReference>
<dbReference type="Proteomes" id="UP000663845">
    <property type="component" value="Unassembled WGS sequence"/>
</dbReference>
<feature type="transmembrane region" description="Helical" evidence="8">
    <location>
        <begin position="231"/>
        <end position="255"/>
    </location>
</feature>
<keyword evidence="2 8" id="KW-0812">Transmembrane</keyword>
<dbReference type="SUPFAM" id="SSF81321">
    <property type="entry name" value="Family A G protein-coupled receptor-like"/>
    <property type="match status" value="1"/>
</dbReference>
<reference evidence="10" key="1">
    <citation type="submission" date="2021-02" db="EMBL/GenBank/DDBJ databases">
        <authorList>
            <person name="Nowell W R."/>
        </authorList>
    </citation>
    <scope>NUCLEOTIDE SEQUENCE</scope>
</reference>
<dbReference type="PROSITE" id="PS50262">
    <property type="entry name" value="G_PROTEIN_RECEP_F1_2"/>
    <property type="match status" value="1"/>
</dbReference>
<feature type="transmembrane region" description="Helical" evidence="8">
    <location>
        <begin position="53"/>
        <end position="76"/>
    </location>
</feature>
<dbReference type="EMBL" id="CAJNOG010000059">
    <property type="protein sequence ID" value="CAF0864552.1"/>
    <property type="molecule type" value="Genomic_DNA"/>
</dbReference>
<dbReference type="PANTHER" id="PTHR24243:SF208">
    <property type="entry name" value="PYROKININ-1 RECEPTOR"/>
    <property type="match status" value="1"/>
</dbReference>
<evidence type="ECO:0000256" key="5">
    <source>
        <dbReference type="ARBA" id="ARBA00023136"/>
    </source>
</evidence>
<comment type="subcellular location">
    <subcellularLocation>
        <location evidence="1">Membrane</location>
        <topology evidence="1">Multi-pass membrane protein</topology>
    </subcellularLocation>
</comment>
<evidence type="ECO:0000259" key="9">
    <source>
        <dbReference type="PROSITE" id="PS50262"/>
    </source>
</evidence>
<keyword evidence="3 8" id="KW-1133">Transmembrane helix</keyword>
<gene>
    <name evidence="10" type="ORF">JYZ213_LOCUS8615</name>
    <name evidence="11" type="ORF">OXD698_LOCUS12476</name>
</gene>
<dbReference type="AlphaFoldDB" id="A0A813X382"/>
<evidence type="ECO:0000313" key="11">
    <source>
        <dbReference type="EMBL" id="CAF3703901.1"/>
    </source>
</evidence>